<organism evidence="2 3">
    <name type="scientific">Meganyctiphanes norvegica</name>
    <name type="common">Northern krill</name>
    <name type="synonym">Thysanopoda norvegica</name>
    <dbReference type="NCBI Taxonomy" id="48144"/>
    <lineage>
        <taxon>Eukaryota</taxon>
        <taxon>Metazoa</taxon>
        <taxon>Ecdysozoa</taxon>
        <taxon>Arthropoda</taxon>
        <taxon>Crustacea</taxon>
        <taxon>Multicrustacea</taxon>
        <taxon>Malacostraca</taxon>
        <taxon>Eumalacostraca</taxon>
        <taxon>Eucarida</taxon>
        <taxon>Euphausiacea</taxon>
        <taxon>Euphausiidae</taxon>
        <taxon>Meganyctiphanes</taxon>
    </lineage>
</organism>
<reference evidence="2 3" key="1">
    <citation type="submission" date="2024-05" db="EMBL/GenBank/DDBJ databases">
        <authorList>
            <person name="Wallberg A."/>
        </authorList>
    </citation>
    <scope>NUCLEOTIDE SEQUENCE [LARGE SCALE GENOMIC DNA]</scope>
</reference>
<comment type="caution">
    <text evidence="2">The sequence shown here is derived from an EMBL/GenBank/DDBJ whole genome shotgun (WGS) entry which is preliminary data.</text>
</comment>
<evidence type="ECO:0000313" key="3">
    <source>
        <dbReference type="Proteomes" id="UP001497623"/>
    </source>
</evidence>
<dbReference type="InterPro" id="IPR026913">
    <property type="entry name" value="METTL24"/>
</dbReference>
<proteinExistence type="predicted"/>
<dbReference type="PANTHER" id="PTHR32026:SF10">
    <property type="entry name" value="METHYLTRANSFERASE-LIKE PROTEIN 24-RELATED"/>
    <property type="match status" value="1"/>
</dbReference>
<dbReference type="PANTHER" id="PTHR32026">
    <property type="entry name" value="METHYLTRANSFERASE-LIKE PROTEIN 24"/>
    <property type="match status" value="1"/>
</dbReference>
<evidence type="ECO:0000259" key="1">
    <source>
        <dbReference type="Pfam" id="PF13383"/>
    </source>
</evidence>
<dbReference type="Proteomes" id="UP001497623">
    <property type="component" value="Unassembled WGS sequence"/>
</dbReference>
<keyword evidence="3" id="KW-1185">Reference proteome</keyword>
<sequence>MLELGGKYCRKYPDGSKKVCMDKDVSPGSDYCLSYSFGVGNDFSFDRAMIKYGCEVYAFDQDKFHSHYPSVVDGVQYIKIRLGKERLMMYKLQPDGSMFKFTYRPLDDIQRGLEHQNVTLDYLKMDIEGAEWDIFSESI</sequence>
<feature type="domain" description="Methyltransferase" evidence="1">
    <location>
        <begin position="12"/>
        <end position="136"/>
    </location>
</feature>
<feature type="non-terminal residue" evidence="2">
    <location>
        <position position="139"/>
    </location>
</feature>
<dbReference type="AlphaFoldDB" id="A0AAV2SUR4"/>
<gene>
    <name evidence="2" type="ORF">MNOR_LOCUS41736</name>
</gene>
<accession>A0AAV2SUR4</accession>
<dbReference type="InterPro" id="IPR025714">
    <property type="entry name" value="Methyltranfer_dom"/>
</dbReference>
<dbReference type="EMBL" id="CAXKWB010167462">
    <property type="protein sequence ID" value="CAL4250841.1"/>
    <property type="molecule type" value="Genomic_DNA"/>
</dbReference>
<dbReference type="Pfam" id="PF13383">
    <property type="entry name" value="Methyltransf_22"/>
    <property type="match status" value="1"/>
</dbReference>
<protein>
    <recommendedName>
        <fullName evidence="1">Methyltransferase domain-containing protein</fullName>
    </recommendedName>
</protein>
<evidence type="ECO:0000313" key="2">
    <source>
        <dbReference type="EMBL" id="CAL4250841.1"/>
    </source>
</evidence>
<name>A0AAV2SUR4_MEGNR</name>